<evidence type="ECO:0000313" key="2">
    <source>
        <dbReference type="Proteomes" id="UP000006813"/>
    </source>
</evidence>
<sequence>MQLSPVPAFVLTADSAAQSVVLGVDQGSATGAEHLVPMSVEALILGLDSEACFLRESLPLSLTSYKPGVEPNPSIDFDIEEFFSTSNIQTQTEESGLGSMATEPLPETLKLFYEYPLIRHCPKCPWSGEQGAAEQQRNEGSHGRLPAAGFGLDTMESQFSSVETQTCAELHNF</sequence>
<name>G5ANM1_HETGA</name>
<dbReference type="Proteomes" id="UP000006813">
    <property type="component" value="Unassembled WGS sequence"/>
</dbReference>
<dbReference type="GO" id="GO:0005634">
    <property type="term" value="C:nucleus"/>
    <property type="evidence" value="ECO:0007669"/>
    <property type="project" value="TreeGrafter"/>
</dbReference>
<dbReference type="PANTHER" id="PTHR46664">
    <property type="entry name" value="ATM INTERACTOR"/>
    <property type="match status" value="1"/>
</dbReference>
<protein>
    <submittedName>
        <fullName evidence="1">ATM interactor</fullName>
    </submittedName>
</protein>
<reference evidence="1 2" key="1">
    <citation type="journal article" date="2011" name="Nature">
        <title>Genome sequencing reveals insights into physiology and longevity of the naked mole rat.</title>
        <authorList>
            <person name="Kim E.B."/>
            <person name="Fang X."/>
            <person name="Fushan A.A."/>
            <person name="Huang Z."/>
            <person name="Lobanov A.V."/>
            <person name="Han L."/>
            <person name="Marino S.M."/>
            <person name="Sun X."/>
            <person name="Turanov A.A."/>
            <person name="Yang P."/>
            <person name="Yim S.H."/>
            <person name="Zhao X."/>
            <person name="Kasaikina M.V."/>
            <person name="Stoletzki N."/>
            <person name="Peng C."/>
            <person name="Polak P."/>
            <person name="Xiong Z."/>
            <person name="Kiezun A."/>
            <person name="Zhu Y."/>
            <person name="Chen Y."/>
            <person name="Kryukov G.V."/>
            <person name="Zhang Q."/>
            <person name="Peshkin L."/>
            <person name="Yang L."/>
            <person name="Bronson R.T."/>
            <person name="Buffenstein R."/>
            <person name="Wang B."/>
            <person name="Han C."/>
            <person name="Li Q."/>
            <person name="Chen L."/>
            <person name="Zhao W."/>
            <person name="Sunyaev S.R."/>
            <person name="Park T.J."/>
            <person name="Zhang G."/>
            <person name="Wang J."/>
            <person name="Gladyshev V.N."/>
        </authorList>
    </citation>
    <scope>NUCLEOTIDE SEQUENCE [LARGE SCALE GENOMIC DNA]</scope>
</reference>
<dbReference type="GO" id="GO:0045944">
    <property type="term" value="P:positive regulation of transcription by RNA polymerase II"/>
    <property type="evidence" value="ECO:0007669"/>
    <property type="project" value="InterPro"/>
</dbReference>
<dbReference type="GO" id="GO:0000981">
    <property type="term" value="F:DNA-binding transcription factor activity, RNA polymerase II-specific"/>
    <property type="evidence" value="ECO:0007669"/>
    <property type="project" value="TreeGrafter"/>
</dbReference>
<dbReference type="PANTHER" id="PTHR46664:SF1">
    <property type="entry name" value="ATM INTERACTOR"/>
    <property type="match status" value="1"/>
</dbReference>
<dbReference type="InterPro" id="IPR055303">
    <property type="entry name" value="ATMIN"/>
</dbReference>
<dbReference type="InParanoid" id="G5ANM1"/>
<gene>
    <name evidence="1" type="ORF">GW7_02250</name>
</gene>
<dbReference type="GO" id="GO:0000976">
    <property type="term" value="F:transcription cis-regulatory region binding"/>
    <property type="evidence" value="ECO:0007669"/>
    <property type="project" value="InterPro"/>
</dbReference>
<dbReference type="EMBL" id="JH166226">
    <property type="protein sequence ID" value="EHA98631.1"/>
    <property type="molecule type" value="Genomic_DNA"/>
</dbReference>
<evidence type="ECO:0000313" key="1">
    <source>
        <dbReference type="EMBL" id="EHA98631.1"/>
    </source>
</evidence>
<dbReference type="STRING" id="10181.G5ANM1"/>
<accession>G5ANM1</accession>
<dbReference type="AlphaFoldDB" id="G5ANM1"/>
<organism evidence="1 2">
    <name type="scientific">Heterocephalus glaber</name>
    <name type="common">Naked mole rat</name>
    <dbReference type="NCBI Taxonomy" id="10181"/>
    <lineage>
        <taxon>Eukaryota</taxon>
        <taxon>Metazoa</taxon>
        <taxon>Chordata</taxon>
        <taxon>Craniata</taxon>
        <taxon>Vertebrata</taxon>
        <taxon>Euteleostomi</taxon>
        <taxon>Mammalia</taxon>
        <taxon>Eutheria</taxon>
        <taxon>Euarchontoglires</taxon>
        <taxon>Glires</taxon>
        <taxon>Rodentia</taxon>
        <taxon>Hystricomorpha</taxon>
        <taxon>Bathyergidae</taxon>
        <taxon>Heterocephalus</taxon>
    </lineage>
</organism>
<proteinExistence type="predicted"/>